<keyword evidence="3 7" id="KW-0812">Transmembrane</keyword>
<evidence type="ECO:0000256" key="7">
    <source>
        <dbReference type="SAM" id="Phobius"/>
    </source>
</evidence>
<feature type="chain" id="PRO_5021429405" description="Flagellar protein" evidence="8">
    <location>
        <begin position="27"/>
        <end position="214"/>
    </location>
</feature>
<evidence type="ECO:0008006" key="11">
    <source>
        <dbReference type="Google" id="ProtNLM"/>
    </source>
</evidence>
<dbReference type="Proteomes" id="UP000297776">
    <property type="component" value="Unassembled WGS sequence"/>
</dbReference>
<feature type="compositionally biased region" description="Basic and acidic residues" evidence="6">
    <location>
        <begin position="194"/>
        <end position="214"/>
    </location>
</feature>
<accession>A0A4Y8LK34</accession>
<dbReference type="InterPro" id="IPR022781">
    <property type="entry name" value="Flagellar_biosynth_FliO"/>
</dbReference>
<feature type="signal peptide" evidence="8">
    <location>
        <begin position="1"/>
        <end position="26"/>
    </location>
</feature>
<evidence type="ECO:0000256" key="8">
    <source>
        <dbReference type="SAM" id="SignalP"/>
    </source>
</evidence>
<reference evidence="9 10" key="1">
    <citation type="submission" date="2019-03" db="EMBL/GenBank/DDBJ databases">
        <authorList>
            <person name="Yang Y."/>
        </authorList>
    </citation>
    <scope>NUCLEOTIDE SEQUENCE [LARGE SCALE GENOMIC DNA]</scope>
    <source>
        <strain evidence="9 10">ASL-1</strain>
    </source>
</reference>
<name>A0A4Y8LK34_9BACL</name>
<keyword evidence="4 7" id="KW-1133">Transmembrane helix</keyword>
<keyword evidence="8" id="KW-0732">Signal</keyword>
<evidence type="ECO:0000256" key="2">
    <source>
        <dbReference type="ARBA" id="ARBA00022475"/>
    </source>
</evidence>
<proteinExistence type="predicted"/>
<comment type="subcellular location">
    <subcellularLocation>
        <location evidence="1">Cell membrane</location>
    </subcellularLocation>
</comment>
<organism evidence="9 10">
    <name type="scientific">Jeotgalibacillus salarius</name>
    <dbReference type="NCBI Taxonomy" id="546023"/>
    <lineage>
        <taxon>Bacteria</taxon>
        <taxon>Bacillati</taxon>
        <taxon>Bacillota</taxon>
        <taxon>Bacilli</taxon>
        <taxon>Bacillales</taxon>
        <taxon>Caryophanaceae</taxon>
        <taxon>Jeotgalibacillus</taxon>
    </lineage>
</organism>
<evidence type="ECO:0000313" key="9">
    <source>
        <dbReference type="EMBL" id="TFE02769.1"/>
    </source>
</evidence>
<keyword evidence="5 7" id="KW-0472">Membrane</keyword>
<keyword evidence="10" id="KW-1185">Reference proteome</keyword>
<dbReference type="GO" id="GO:0016020">
    <property type="term" value="C:membrane"/>
    <property type="evidence" value="ECO:0007669"/>
    <property type="project" value="InterPro"/>
</dbReference>
<gene>
    <name evidence="9" type="ORF">E2626_02910</name>
</gene>
<evidence type="ECO:0000256" key="5">
    <source>
        <dbReference type="ARBA" id="ARBA00023136"/>
    </source>
</evidence>
<comment type="caution">
    <text evidence="9">The sequence shown here is derived from an EMBL/GenBank/DDBJ whole genome shotgun (WGS) entry which is preliminary data.</text>
</comment>
<protein>
    <recommendedName>
        <fullName evidence="11">Flagellar protein</fullName>
    </recommendedName>
</protein>
<dbReference type="OrthoDB" id="2376965at2"/>
<dbReference type="EMBL" id="SORX01000002">
    <property type="protein sequence ID" value="TFE02769.1"/>
    <property type="molecule type" value="Genomic_DNA"/>
</dbReference>
<keyword evidence="2" id="KW-1003">Cell membrane</keyword>
<dbReference type="GO" id="GO:0044781">
    <property type="term" value="P:bacterial-type flagellum organization"/>
    <property type="evidence" value="ECO:0007669"/>
    <property type="project" value="InterPro"/>
</dbReference>
<dbReference type="Pfam" id="PF04347">
    <property type="entry name" value="FliO"/>
    <property type="match status" value="1"/>
</dbReference>
<feature type="region of interest" description="Disordered" evidence="6">
    <location>
        <begin position="170"/>
        <end position="214"/>
    </location>
</feature>
<feature type="transmembrane region" description="Helical" evidence="7">
    <location>
        <begin position="65"/>
        <end position="86"/>
    </location>
</feature>
<evidence type="ECO:0000256" key="4">
    <source>
        <dbReference type="ARBA" id="ARBA00022989"/>
    </source>
</evidence>
<evidence type="ECO:0000256" key="6">
    <source>
        <dbReference type="SAM" id="MobiDB-lite"/>
    </source>
</evidence>
<dbReference type="AlphaFoldDB" id="A0A4Y8LK34"/>
<evidence type="ECO:0000256" key="1">
    <source>
        <dbReference type="ARBA" id="ARBA00004236"/>
    </source>
</evidence>
<evidence type="ECO:0000313" key="10">
    <source>
        <dbReference type="Proteomes" id="UP000297776"/>
    </source>
</evidence>
<evidence type="ECO:0000256" key="3">
    <source>
        <dbReference type="ARBA" id="ARBA00022692"/>
    </source>
</evidence>
<sequence>MKMIQKLLIVLLLCTAFTGGGQILFASPGNVSDCMGDNPSEDCAEQELPAVGESNEPSGINFMTFLRLIGALAFVIILLFGLLKFINSKTKNYQQTRLIKNMGGTTLGGNRSVQIVKIADSYYILGVGDDVNLIKEVTTPEEVVEIEEYFDQSETVTDSPVAGFIDKLKRNKADQQPEKNQSFGNLFKDQLNQHNEERKKMFERAKDKERNEDG</sequence>